<comment type="caution">
    <text evidence="1">The sequence shown here is derived from an EMBL/GenBank/DDBJ whole genome shotgun (WGS) entry which is preliminary data.</text>
</comment>
<accession>A0A069P7X3</accession>
<organism evidence="1 2">
    <name type="scientific">Caballeronia grimmiae</name>
    <dbReference type="NCBI Taxonomy" id="1071679"/>
    <lineage>
        <taxon>Bacteria</taxon>
        <taxon>Pseudomonadati</taxon>
        <taxon>Pseudomonadota</taxon>
        <taxon>Betaproteobacteria</taxon>
        <taxon>Burkholderiales</taxon>
        <taxon>Burkholderiaceae</taxon>
        <taxon>Caballeronia</taxon>
    </lineage>
</organism>
<protein>
    <recommendedName>
        <fullName evidence="3">DNA-binding protein</fullName>
    </recommendedName>
</protein>
<reference evidence="1 2" key="1">
    <citation type="submission" date="2014-03" db="EMBL/GenBank/DDBJ databases">
        <title>Draft Genome Sequences of Four Burkholderia Strains.</title>
        <authorList>
            <person name="Liu X.Y."/>
            <person name="Li C.X."/>
            <person name="Xu J.H."/>
        </authorList>
    </citation>
    <scope>NUCLEOTIDE SEQUENCE [LARGE SCALE GENOMIC DNA]</scope>
    <source>
        <strain evidence="1 2">R27</strain>
    </source>
</reference>
<evidence type="ECO:0000313" key="2">
    <source>
        <dbReference type="Proteomes" id="UP000027439"/>
    </source>
</evidence>
<name>A0A069P7X3_9BURK</name>
<gene>
    <name evidence="1" type="ORF">BG57_24475</name>
</gene>
<evidence type="ECO:0000313" key="1">
    <source>
        <dbReference type="EMBL" id="KDR35989.1"/>
    </source>
</evidence>
<proteinExistence type="predicted"/>
<dbReference type="AlphaFoldDB" id="A0A069P7X3"/>
<sequence length="180" mass="20335">MVPVRAKRVAGERPTATSLSRTAFRHAKQCLSAKAGLRRNLESMKKTTVKHPKFKARLGQALTAISPNMEKLRRFQKDGFDPKSGTQVSDAIFDTFRIKLHPATVQRWINGQGYPSEDTWPLLTAFVGRSREQLIGEEPLVNRMLRPEAAEPGRRYGEISPSERLLELLDEARRIVKTGL</sequence>
<dbReference type="Proteomes" id="UP000027439">
    <property type="component" value="Unassembled WGS sequence"/>
</dbReference>
<dbReference type="EMBL" id="JFHE01000005">
    <property type="protein sequence ID" value="KDR35989.1"/>
    <property type="molecule type" value="Genomic_DNA"/>
</dbReference>
<evidence type="ECO:0008006" key="3">
    <source>
        <dbReference type="Google" id="ProtNLM"/>
    </source>
</evidence>